<gene>
    <name evidence="1" type="ORF">ACFPFU_18610</name>
</gene>
<sequence length="186" mass="21995">MKFLRKFDIDIIRLKEGEHQYRFEIDQAFLDYFKNVNEHISDTDLAAEVTLDKRINLIEAKFEIRGTVELTCDRSLELFNYPMAVIQKVIYKYGQEEKEINEEIIMITRDTPSINVAQLIYEFIMLAIPAKKIHPDYLEDIDDEEFDQEGKIVYSATKEEVNGGNEEDEHKENPLWEALKKLKNKE</sequence>
<organism evidence="1 2">
    <name type="scientific">Negadavirga shengliensis</name>
    <dbReference type="NCBI Taxonomy" id="1389218"/>
    <lineage>
        <taxon>Bacteria</taxon>
        <taxon>Pseudomonadati</taxon>
        <taxon>Bacteroidota</taxon>
        <taxon>Cytophagia</taxon>
        <taxon>Cytophagales</taxon>
        <taxon>Cyclobacteriaceae</taxon>
        <taxon>Negadavirga</taxon>
    </lineage>
</organism>
<protein>
    <submittedName>
        <fullName evidence="1">YceD family protein</fullName>
    </submittedName>
</protein>
<dbReference type="Proteomes" id="UP001595818">
    <property type="component" value="Unassembled WGS sequence"/>
</dbReference>
<comment type="caution">
    <text evidence="1">The sequence shown here is derived from an EMBL/GenBank/DDBJ whole genome shotgun (WGS) entry which is preliminary data.</text>
</comment>
<dbReference type="InterPro" id="IPR003772">
    <property type="entry name" value="YceD"/>
</dbReference>
<reference evidence="2" key="1">
    <citation type="journal article" date="2019" name="Int. J. Syst. Evol. Microbiol.">
        <title>The Global Catalogue of Microorganisms (GCM) 10K type strain sequencing project: providing services to taxonomists for standard genome sequencing and annotation.</title>
        <authorList>
            <consortium name="The Broad Institute Genomics Platform"/>
            <consortium name="The Broad Institute Genome Sequencing Center for Infectious Disease"/>
            <person name="Wu L."/>
            <person name="Ma J."/>
        </authorList>
    </citation>
    <scope>NUCLEOTIDE SEQUENCE [LARGE SCALE GENOMIC DNA]</scope>
    <source>
        <strain evidence="2">CGMCC 4.7466</strain>
    </source>
</reference>
<dbReference type="EMBL" id="JBHSJJ010000012">
    <property type="protein sequence ID" value="MFC4873721.1"/>
    <property type="molecule type" value="Genomic_DNA"/>
</dbReference>
<keyword evidence="2" id="KW-1185">Reference proteome</keyword>
<evidence type="ECO:0000313" key="1">
    <source>
        <dbReference type="EMBL" id="MFC4873721.1"/>
    </source>
</evidence>
<accession>A0ABV9T4P0</accession>
<dbReference type="RefSeq" id="WP_377066857.1">
    <property type="nucleotide sequence ID" value="NZ_JBHSJJ010000012.1"/>
</dbReference>
<name>A0ABV9T4P0_9BACT</name>
<evidence type="ECO:0000313" key="2">
    <source>
        <dbReference type="Proteomes" id="UP001595818"/>
    </source>
</evidence>
<dbReference type="Pfam" id="PF02620">
    <property type="entry name" value="YceD"/>
    <property type="match status" value="1"/>
</dbReference>
<proteinExistence type="predicted"/>